<reference evidence="1 2" key="1">
    <citation type="submission" date="2021-08" db="EMBL/GenBank/DDBJ databases">
        <title>Shewanella putrefaciens YZ-J, complete genome.</title>
        <authorList>
            <person name="Yi Z."/>
        </authorList>
    </citation>
    <scope>NUCLEOTIDE SEQUENCE [LARGE SCALE GENOMIC DNA]</scope>
    <source>
        <strain evidence="1 2">YZ-J</strain>
    </source>
</reference>
<evidence type="ECO:0000313" key="1">
    <source>
        <dbReference type="EMBL" id="QYX73468.1"/>
    </source>
</evidence>
<dbReference type="SUPFAM" id="SSF52141">
    <property type="entry name" value="Uracil-DNA glycosylase-like"/>
    <property type="match status" value="1"/>
</dbReference>
<dbReference type="Proteomes" id="UP000827084">
    <property type="component" value="Chromosome"/>
</dbReference>
<dbReference type="GeneID" id="67442259"/>
<dbReference type="InterPro" id="IPR036895">
    <property type="entry name" value="Uracil-DNA_glycosylase-like_sf"/>
</dbReference>
<keyword evidence="2" id="KW-1185">Reference proteome</keyword>
<proteinExistence type="predicted"/>
<dbReference type="Gene3D" id="3.40.470.10">
    <property type="entry name" value="Uracil-DNA glycosylase-like domain"/>
    <property type="match status" value="1"/>
</dbReference>
<evidence type="ECO:0000313" key="2">
    <source>
        <dbReference type="Proteomes" id="UP000827084"/>
    </source>
</evidence>
<name>A0ABX8XDP0_SHEPU</name>
<sequence>MDDVQFNNELMQLLADVGIAYEQSDIKKVNLNWSYSLISPMPTQGCPLLIGINWGGGNNSDEQFHAQTEFGHDDLSTQDIGILKTALQYCRDHLGNEKAHRMAQTNYNFFRSPDERYLSSKDFSLCEPIFEKLVALIQPEVMVCLSSKLRDYLLNNNRLDDIEIADNIKSESGNSLRSVVAIKAKLNGAKIVFLPHPMSQITSKARKEAWKFCFS</sequence>
<protein>
    <submittedName>
        <fullName evidence="1">Uracil-DNA glycosylase family protein</fullName>
    </submittedName>
</protein>
<dbReference type="RefSeq" id="WP_025007885.1">
    <property type="nucleotide sequence ID" value="NZ_BMPK01000004.1"/>
</dbReference>
<dbReference type="EMBL" id="CP080635">
    <property type="protein sequence ID" value="QYX73468.1"/>
    <property type="molecule type" value="Genomic_DNA"/>
</dbReference>
<accession>A0ABX8XDP0</accession>
<gene>
    <name evidence="1" type="ORF">K3G22_03330</name>
</gene>
<organism evidence="1 2">
    <name type="scientific">Shewanella putrefaciens</name>
    <name type="common">Pseudomonas putrefaciens</name>
    <dbReference type="NCBI Taxonomy" id="24"/>
    <lineage>
        <taxon>Bacteria</taxon>
        <taxon>Pseudomonadati</taxon>
        <taxon>Pseudomonadota</taxon>
        <taxon>Gammaproteobacteria</taxon>
        <taxon>Alteromonadales</taxon>
        <taxon>Shewanellaceae</taxon>
        <taxon>Shewanella</taxon>
    </lineage>
</organism>